<accession>A0A395VFA0</accession>
<sequence length="256" mass="27729">MKRLVCTVCSVLLCVGLLSGCGTSLEGEESVVYVGKKGVIESLDVESLDQSYYDETELKSYVDAEVEDYTAEHGKNAVEVESLKVEDGVAKLKMKYKTPEDYTAFNGIELYQGKVVASLAAGYVYDGEFARVEEGKVVGAATKQDIYSEDDLKVAIIRANTDVKVDGEICYVSCQNVKLTGTDSVSIRDGYYLETGSVTAAVDVTGQENTGTEQLPGTEQAEMTGETVHTDDTEQTETASGDGSFETDVYTFIVYK</sequence>
<feature type="region of interest" description="Disordered" evidence="1">
    <location>
        <begin position="207"/>
        <end position="243"/>
    </location>
</feature>
<evidence type="ECO:0000313" key="3">
    <source>
        <dbReference type="EMBL" id="RGS42355.1"/>
    </source>
</evidence>
<dbReference type="AlphaFoldDB" id="A0A395VFA0"/>
<organism evidence="3 4">
    <name type="scientific">Roseburia hominis</name>
    <dbReference type="NCBI Taxonomy" id="301301"/>
    <lineage>
        <taxon>Bacteria</taxon>
        <taxon>Bacillati</taxon>
        <taxon>Bacillota</taxon>
        <taxon>Clostridia</taxon>
        <taxon>Lachnospirales</taxon>
        <taxon>Lachnospiraceae</taxon>
        <taxon>Roseburia</taxon>
    </lineage>
</organism>
<feature type="signal peptide" evidence="2">
    <location>
        <begin position="1"/>
        <end position="24"/>
    </location>
</feature>
<dbReference type="RefSeq" id="WP_118096599.1">
    <property type="nucleotide sequence ID" value="NZ_CAUGCI010000010.1"/>
</dbReference>
<feature type="compositionally biased region" description="Polar residues" evidence="1">
    <location>
        <begin position="207"/>
        <end position="217"/>
    </location>
</feature>
<comment type="caution">
    <text evidence="3">The sequence shown here is derived from an EMBL/GenBank/DDBJ whole genome shotgun (WGS) entry which is preliminary data.</text>
</comment>
<evidence type="ECO:0000256" key="1">
    <source>
        <dbReference type="SAM" id="MobiDB-lite"/>
    </source>
</evidence>
<dbReference type="PROSITE" id="PS51257">
    <property type="entry name" value="PROKAR_LIPOPROTEIN"/>
    <property type="match status" value="1"/>
</dbReference>
<proteinExistence type="predicted"/>
<protein>
    <recommendedName>
        <fullName evidence="5">Lipoprotein</fullName>
    </recommendedName>
</protein>
<name>A0A395VFA0_9FIRM</name>
<evidence type="ECO:0000256" key="2">
    <source>
        <dbReference type="SAM" id="SignalP"/>
    </source>
</evidence>
<feature type="chain" id="PRO_5039685433" description="Lipoprotein" evidence="2">
    <location>
        <begin position="25"/>
        <end position="256"/>
    </location>
</feature>
<dbReference type="Proteomes" id="UP000266172">
    <property type="component" value="Unassembled WGS sequence"/>
</dbReference>
<keyword evidence="2" id="KW-0732">Signal</keyword>
<evidence type="ECO:0000313" key="4">
    <source>
        <dbReference type="Proteomes" id="UP000266172"/>
    </source>
</evidence>
<gene>
    <name evidence="3" type="ORF">DWX93_03245</name>
</gene>
<evidence type="ECO:0008006" key="5">
    <source>
        <dbReference type="Google" id="ProtNLM"/>
    </source>
</evidence>
<dbReference type="EMBL" id="QRVL01000001">
    <property type="protein sequence ID" value="RGS42355.1"/>
    <property type="molecule type" value="Genomic_DNA"/>
</dbReference>
<reference evidence="3 4" key="1">
    <citation type="submission" date="2018-08" db="EMBL/GenBank/DDBJ databases">
        <title>A genome reference for cultivated species of the human gut microbiota.</title>
        <authorList>
            <person name="Zou Y."/>
            <person name="Xue W."/>
            <person name="Luo G."/>
        </authorList>
    </citation>
    <scope>NUCLEOTIDE SEQUENCE [LARGE SCALE GENOMIC DNA]</scope>
    <source>
        <strain evidence="3 4">AF22-12AC</strain>
    </source>
</reference>